<gene>
    <name evidence="5" type="ORF">BDZ94DRAFT_1175896</name>
</gene>
<evidence type="ECO:0000256" key="2">
    <source>
        <dbReference type="ARBA" id="ARBA00022679"/>
    </source>
</evidence>
<dbReference type="SUPFAM" id="SSF56112">
    <property type="entry name" value="Protein kinase-like (PK-like)"/>
    <property type="match status" value="1"/>
</dbReference>
<dbReference type="GO" id="GO:0004674">
    <property type="term" value="F:protein serine/threonine kinase activity"/>
    <property type="evidence" value="ECO:0007669"/>
    <property type="project" value="UniProtKB-KW"/>
</dbReference>
<keyword evidence="3" id="KW-0418">Kinase</keyword>
<name>A0A9P5XV38_9AGAR</name>
<evidence type="ECO:0000256" key="1">
    <source>
        <dbReference type="ARBA" id="ARBA00022527"/>
    </source>
</evidence>
<evidence type="ECO:0000256" key="3">
    <source>
        <dbReference type="ARBA" id="ARBA00022777"/>
    </source>
</evidence>
<keyword evidence="1" id="KW-0723">Serine/threonine-protein kinase</keyword>
<keyword evidence="2" id="KW-0808">Transferase</keyword>
<accession>A0A9P5XV38</accession>
<keyword evidence="6" id="KW-1185">Reference proteome</keyword>
<reference evidence="5" key="1">
    <citation type="submission" date="2020-11" db="EMBL/GenBank/DDBJ databases">
        <authorList>
            <consortium name="DOE Joint Genome Institute"/>
            <person name="Ahrendt S."/>
            <person name="Riley R."/>
            <person name="Andreopoulos W."/>
            <person name="Labutti K."/>
            <person name="Pangilinan J."/>
            <person name="Ruiz-Duenas F.J."/>
            <person name="Barrasa J.M."/>
            <person name="Sanchez-Garcia M."/>
            <person name="Camarero S."/>
            <person name="Miyauchi S."/>
            <person name="Serrano A."/>
            <person name="Linde D."/>
            <person name="Babiker R."/>
            <person name="Drula E."/>
            <person name="Ayuso-Fernandez I."/>
            <person name="Pacheco R."/>
            <person name="Padilla G."/>
            <person name="Ferreira P."/>
            <person name="Barriuso J."/>
            <person name="Kellner H."/>
            <person name="Castanera R."/>
            <person name="Alfaro M."/>
            <person name="Ramirez L."/>
            <person name="Pisabarro A.G."/>
            <person name="Kuo A."/>
            <person name="Tritt A."/>
            <person name="Lipzen A."/>
            <person name="He G."/>
            <person name="Yan M."/>
            <person name="Ng V."/>
            <person name="Cullen D."/>
            <person name="Martin F."/>
            <person name="Rosso M.-N."/>
            <person name="Henrissat B."/>
            <person name="Hibbett D."/>
            <person name="Martinez A.T."/>
            <person name="Grigoriev I.V."/>
        </authorList>
    </citation>
    <scope>NUCLEOTIDE SEQUENCE</scope>
    <source>
        <strain evidence="5">CBS 247.69</strain>
    </source>
</reference>
<dbReference type="EMBL" id="MU150379">
    <property type="protein sequence ID" value="KAF9457274.1"/>
    <property type="molecule type" value="Genomic_DNA"/>
</dbReference>
<organism evidence="5 6">
    <name type="scientific">Collybia nuda</name>
    <dbReference type="NCBI Taxonomy" id="64659"/>
    <lineage>
        <taxon>Eukaryota</taxon>
        <taxon>Fungi</taxon>
        <taxon>Dikarya</taxon>
        <taxon>Basidiomycota</taxon>
        <taxon>Agaricomycotina</taxon>
        <taxon>Agaricomycetes</taxon>
        <taxon>Agaricomycetidae</taxon>
        <taxon>Agaricales</taxon>
        <taxon>Tricholomatineae</taxon>
        <taxon>Clitocybaceae</taxon>
        <taxon>Collybia</taxon>
    </lineage>
</organism>
<dbReference type="OrthoDB" id="301415at2759"/>
<protein>
    <recommendedName>
        <fullName evidence="4">Alpha-type protein kinase domain-containing protein</fullName>
    </recommendedName>
</protein>
<comment type="caution">
    <text evidence="5">The sequence shown here is derived from an EMBL/GenBank/DDBJ whole genome shotgun (WGS) entry which is preliminary data.</text>
</comment>
<dbReference type="Pfam" id="PF02816">
    <property type="entry name" value="Alpha_kinase"/>
    <property type="match status" value="1"/>
</dbReference>
<evidence type="ECO:0000313" key="6">
    <source>
        <dbReference type="Proteomes" id="UP000807353"/>
    </source>
</evidence>
<dbReference type="PROSITE" id="PS51158">
    <property type="entry name" value="ALPHA_KINASE"/>
    <property type="match status" value="1"/>
</dbReference>
<sequence length="85" mass="9223">CHLTHFDFIATRLLPCSQIDAPVQKFTGNHDEGGAPGAGDYLTVALHAFTHYVGVFSCGNLLLCDLQGMRDKFGTMCLIDPQSHS</sequence>
<dbReference type="AlphaFoldDB" id="A0A9P5XV38"/>
<dbReference type="GO" id="GO:0005524">
    <property type="term" value="F:ATP binding"/>
    <property type="evidence" value="ECO:0007669"/>
    <property type="project" value="InterPro"/>
</dbReference>
<evidence type="ECO:0000313" key="5">
    <source>
        <dbReference type="EMBL" id="KAF9457274.1"/>
    </source>
</evidence>
<dbReference type="Gene3D" id="3.20.200.10">
    <property type="entry name" value="MHCK/EF2 kinase"/>
    <property type="match status" value="1"/>
</dbReference>
<feature type="domain" description="Alpha-type protein kinase" evidence="4">
    <location>
        <begin position="1"/>
        <end position="85"/>
    </location>
</feature>
<evidence type="ECO:0000259" key="4">
    <source>
        <dbReference type="PROSITE" id="PS51158"/>
    </source>
</evidence>
<dbReference type="InterPro" id="IPR004166">
    <property type="entry name" value="a-kinase_dom"/>
</dbReference>
<proteinExistence type="predicted"/>
<feature type="non-terminal residue" evidence="5">
    <location>
        <position position="1"/>
    </location>
</feature>
<dbReference type="Proteomes" id="UP000807353">
    <property type="component" value="Unassembled WGS sequence"/>
</dbReference>
<dbReference type="InterPro" id="IPR011009">
    <property type="entry name" value="Kinase-like_dom_sf"/>
</dbReference>